<feature type="signal peptide" evidence="2">
    <location>
        <begin position="1"/>
        <end position="24"/>
    </location>
</feature>
<dbReference type="Gene3D" id="3.10.105.10">
    <property type="entry name" value="Dipeptide-binding Protein, Domain 3"/>
    <property type="match status" value="1"/>
</dbReference>
<dbReference type="PANTHER" id="PTHR30290:SF38">
    <property type="entry name" value="D,D-DIPEPTIDE-BINDING PERIPLASMIC PROTEIN DDPA-RELATED"/>
    <property type="match status" value="1"/>
</dbReference>
<dbReference type="SUPFAM" id="SSF53850">
    <property type="entry name" value="Periplasmic binding protein-like II"/>
    <property type="match status" value="1"/>
</dbReference>
<dbReference type="Pfam" id="PF00496">
    <property type="entry name" value="SBP_bac_5"/>
    <property type="match status" value="1"/>
</dbReference>
<evidence type="ECO:0000256" key="2">
    <source>
        <dbReference type="SAM" id="SignalP"/>
    </source>
</evidence>
<dbReference type="EMBL" id="JWIO01000014">
    <property type="protein sequence ID" value="KLL11496.1"/>
    <property type="molecule type" value="Genomic_DNA"/>
</dbReference>
<dbReference type="PIRSF" id="PIRSF002741">
    <property type="entry name" value="MppA"/>
    <property type="match status" value="1"/>
</dbReference>
<proteinExistence type="predicted"/>
<evidence type="ECO:0000313" key="4">
    <source>
        <dbReference type="EMBL" id="KLL11496.1"/>
    </source>
</evidence>
<dbReference type="PANTHER" id="PTHR30290">
    <property type="entry name" value="PERIPLASMIC BINDING COMPONENT OF ABC TRANSPORTER"/>
    <property type="match status" value="1"/>
</dbReference>
<dbReference type="PROSITE" id="PS51257">
    <property type="entry name" value="PROKAR_LIPOPROTEIN"/>
    <property type="match status" value="1"/>
</dbReference>
<dbReference type="InterPro" id="IPR039424">
    <property type="entry name" value="SBP_5"/>
</dbReference>
<evidence type="ECO:0000259" key="3">
    <source>
        <dbReference type="Pfam" id="PF00496"/>
    </source>
</evidence>
<keyword evidence="5" id="KW-1185">Reference proteome</keyword>
<dbReference type="Proteomes" id="UP000035425">
    <property type="component" value="Unassembled WGS sequence"/>
</dbReference>
<feature type="domain" description="Solute-binding protein family 5" evidence="3">
    <location>
        <begin position="88"/>
        <end position="411"/>
    </location>
</feature>
<evidence type="ECO:0000256" key="1">
    <source>
        <dbReference type="ARBA" id="ARBA00022729"/>
    </source>
</evidence>
<protein>
    <submittedName>
        <fullName evidence="4">Peptide ABC transporter</fullName>
    </submittedName>
</protein>
<dbReference type="InterPro" id="IPR030678">
    <property type="entry name" value="Peptide/Ni-bd"/>
</dbReference>
<dbReference type="Gene3D" id="3.40.190.10">
    <property type="entry name" value="Periplasmic binding protein-like II"/>
    <property type="match status" value="1"/>
</dbReference>
<name>A0ABR5F440_9ACTN</name>
<feature type="chain" id="PRO_5046580487" evidence="2">
    <location>
        <begin position="25"/>
        <end position="507"/>
    </location>
</feature>
<gene>
    <name evidence="4" type="ORF">FrCorBMG51_10470</name>
</gene>
<dbReference type="RefSeq" id="WP_047222870.1">
    <property type="nucleotide sequence ID" value="NZ_JWIO01000014.1"/>
</dbReference>
<sequence length="507" mass="53844">MKIRLFAGAAALALAVLTACGSDASGGAAADPAAGATGATNSDATATIGLVLEPGSLDITKAAGAAIGQILLNNVYQGLLQRDDSGVIAPALATSYKISEDGKTYTFTLRDGVTFHDGSPLRAADVAASLNRASAPGSVNPNAADLASVASVTAPDEKTVVLTLKDRDTNLTYRLTGAAGVIIRDGATDLDSRPVGTGPFRFDSWRHGDSITLVRNDRYWGPKAGVARVVFRYITDPNAQNNAVRTGQVDIGSITDIELVNSYEGNPNFTVSTGTSSDKITLGFNHSRPALSDARVRHAIRQGIDKDGLIRILGGGTRIGSSVPPLDPWYEDLTGIDRYDPANARKLLADAGYAGGLTLGLTVPNIYPPAIAEYVRSQLQDIGITVRTASVEFPTWLTQVHRNADYDLSIVDHAEPRDLGNYAKPGYYWRYDSPAVQQAYQAAVTAASDAERDQNLRRLARQISEDAASDWLLLGPARQIVRAGVTGYPTNNLSSLYDVSKIQIRRS</sequence>
<dbReference type="InterPro" id="IPR000914">
    <property type="entry name" value="SBP_5_dom"/>
</dbReference>
<dbReference type="CDD" id="cd08494">
    <property type="entry name" value="PBP2_NikA_DppA_OppA_like_6"/>
    <property type="match status" value="1"/>
</dbReference>
<organism evidence="4 5">
    <name type="scientific">Protofrankia coriariae</name>
    <dbReference type="NCBI Taxonomy" id="1562887"/>
    <lineage>
        <taxon>Bacteria</taxon>
        <taxon>Bacillati</taxon>
        <taxon>Actinomycetota</taxon>
        <taxon>Actinomycetes</taxon>
        <taxon>Frankiales</taxon>
        <taxon>Frankiaceae</taxon>
        <taxon>Protofrankia</taxon>
    </lineage>
</organism>
<evidence type="ECO:0000313" key="5">
    <source>
        <dbReference type="Proteomes" id="UP000035425"/>
    </source>
</evidence>
<keyword evidence="1 2" id="KW-0732">Signal</keyword>
<comment type="caution">
    <text evidence="4">The sequence shown here is derived from an EMBL/GenBank/DDBJ whole genome shotgun (WGS) entry which is preliminary data.</text>
</comment>
<reference evidence="4 5" key="1">
    <citation type="submission" date="2014-12" db="EMBL/GenBank/DDBJ databases">
        <title>Frankia sp. BMG5.1 draft genome.</title>
        <authorList>
            <person name="Gtari M."/>
            <person name="Ghodhbane-Gtari F."/>
            <person name="Nouioui I."/>
            <person name="Ktari A."/>
            <person name="Hezbri K."/>
            <person name="Mimouni W."/>
            <person name="Sbissi I."/>
            <person name="Ayari A."/>
            <person name="Yamanaka T."/>
            <person name="Normand P."/>
            <person name="Tisa L.S."/>
            <person name="Boudabous A."/>
        </authorList>
    </citation>
    <scope>NUCLEOTIDE SEQUENCE [LARGE SCALE GENOMIC DNA]</scope>
    <source>
        <strain evidence="4 5">BMG5.1</strain>
    </source>
</reference>
<accession>A0ABR5F440</accession>